<organism evidence="1 2">
    <name type="scientific">Cohaesibacter celericrescens</name>
    <dbReference type="NCBI Taxonomy" id="2067669"/>
    <lineage>
        <taxon>Bacteria</taxon>
        <taxon>Pseudomonadati</taxon>
        <taxon>Pseudomonadota</taxon>
        <taxon>Alphaproteobacteria</taxon>
        <taxon>Hyphomicrobiales</taxon>
        <taxon>Cohaesibacteraceae</taxon>
    </lineage>
</organism>
<dbReference type="Proteomes" id="UP000234881">
    <property type="component" value="Unassembled WGS sequence"/>
</dbReference>
<sequence length="70" mass="8038">MRLGLSLKADKSHDVSFMRKLCFGCFVVLQAIVTLISKVKCVCVCWRFEVTATFEIESFLNLAQEHVLKR</sequence>
<evidence type="ECO:0000313" key="1">
    <source>
        <dbReference type="EMBL" id="PLW77056.1"/>
    </source>
</evidence>
<proteinExistence type="predicted"/>
<dbReference type="EMBL" id="PKUQ01000022">
    <property type="protein sequence ID" value="PLW77056.1"/>
    <property type="molecule type" value="Genomic_DNA"/>
</dbReference>
<gene>
    <name evidence="1" type="ORF">C0081_13535</name>
</gene>
<keyword evidence="2" id="KW-1185">Reference proteome</keyword>
<reference evidence="1 2" key="1">
    <citation type="submission" date="2018-01" db="EMBL/GenBank/DDBJ databases">
        <title>The draft genome sequence of Cohaesibacter sp. H1304.</title>
        <authorList>
            <person name="Wang N.-N."/>
            <person name="Du Z.-J."/>
        </authorList>
    </citation>
    <scope>NUCLEOTIDE SEQUENCE [LARGE SCALE GENOMIC DNA]</scope>
    <source>
        <strain evidence="1 2">H1304</strain>
    </source>
</reference>
<dbReference type="AlphaFoldDB" id="A0A2N5XRA8"/>
<protein>
    <submittedName>
        <fullName evidence="1">Uncharacterized protein</fullName>
    </submittedName>
</protein>
<comment type="caution">
    <text evidence="1">The sequence shown here is derived from an EMBL/GenBank/DDBJ whole genome shotgun (WGS) entry which is preliminary data.</text>
</comment>
<evidence type="ECO:0000313" key="2">
    <source>
        <dbReference type="Proteomes" id="UP000234881"/>
    </source>
</evidence>
<accession>A0A2N5XRA8</accession>
<name>A0A2N5XRA8_9HYPH</name>